<keyword evidence="3 6" id="KW-1133">Transmembrane helix</keyword>
<comment type="subcellular location">
    <subcellularLocation>
        <location evidence="6">Endoplasmic reticulum membrane</location>
        <topology evidence="6">Multi-pass membrane protein</topology>
    </subcellularLocation>
    <subcellularLocation>
        <location evidence="6">Endoplasmic reticulum-Golgi intermediate compartment membrane</location>
        <topology evidence="6">Multi-pass membrane protein</topology>
    </subcellularLocation>
    <subcellularLocation>
        <location evidence="6">Cytoplasmic vesicle</location>
        <location evidence="6">COPII-coated vesicle membrane</location>
        <topology evidence="6">Multi-pass membrane protein</topology>
    </subcellularLocation>
</comment>
<organism evidence="7 8">
    <name type="scientific">Batillaria attramentaria</name>
    <dbReference type="NCBI Taxonomy" id="370345"/>
    <lineage>
        <taxon>Eukaryota</taxon>
        <taxon>Metazoa</taxon>
        <taxon>Spiralia</taxon>
        <taxon>Lophotrochozoa</taxon>
        <taxon>Mollusca</taxon>
        <taxon>Gastropoda</taxon>
        <taxon>Caenogastropoda</taxon>
        <taxon>Sorbeoconcha</taxon>
        <taxon>Cerithioidea</taxon>
        <taxon>Batillariidae</taxon>
        <taxon>Batillaria</taxon>
    </lineage>
</organism>
<dbReference type="GO" id="GO:0033116">
    <property type="term" value="C:endoplasmic reticulum-Golgi intermediate compartment membrane"/>
    <property type="evidence" value="ECO:0007669"/>
    <property type="project" value="UniProtKB-SubCell"/>
</dbReference>
<dbReference type="EMBL" id="JACVVK020000236">
    <property type="protein sequence ID" value="KAK7482930.1"/>
    <property type="molecule type" value="Genomic_DNA"/>
</dbReference>
<dbReference type="GO" id="GO:0005789">
    <property type="term" value="C:endoplasmic reticulum membrane"/>
    <property type="evidence" value="ECO:0007669"/>
    <property type="project" value="UniProtKB-SubCell"/>
</dbReference>
<comment type="similarity">
    <text evidence="6">Belongs to the VMA21 family.</text>
</comment>
<feature type="transmembrane region" description="Helical" evidence="6">
    <location>
        <begin position="12"/>
        <end position="35"/>
    </location>
</feature>
<accession>A0ABD0K697</accession>
<comment type="caution">
    <text evidence="7">The sequence shown here is derived from an EMBL/GenBank/DDBJ whole genome shotgun (WGS) entry which is preliminary data.</text>
</comment>
<dbReference type="HAMAP" id="MF_03058">
    <property type="entry name" value="VMA21"/>
    <property type="match status" value="1"/>
</dbReference>
<keyword evidence="2 6" id="KW-0256">Endoplasmic reticulum</keyword>
<dbReference type="GO" id="GO:0070072">
    <property type="term" value="P:vacuolar proton-transporting V-type ATPase complex assembly"/>
    <property type="evidence" value="ECO:0007669"/>
    <property type="project" value="UniProtKB-UniRule"/>
</dbReference>
<evidence type="ECO:0000313" key="8">
    <source>
        <dbReference type="Proteomes" id="UP001519460"/>
    </source>
</evidence>
<evidence type="ECO:0000256" key="1">
    <source>
        <dbReference type="ARBA" id="ARBA00022692"/>
    </source>
</evidence>
<gene>
    <name evidence="7" type="ORF">BaRGS_00025830</name>
</gene>
<feature type="transmembrane region" description="Helical" evidence="6">
    <location>
        <begin position="47"/>
        <end position="70"/>
    </location>
</feature>
<evidence type="ECO:0000256" key="5">
    <source>
        <dbReference type="ARBA" id="ARBA00023329"/>
    </source>
</evidence>
<keyword evidence="1 6" id="KW-0812">Transmembrane</keyword>
<evidence type="ECO:0000256" key="4">
    <source>
        <dbReference type="ARBA" id="ARBA00023136"/>
    </source>
</evidence>
<dbReference type="AlphaFoldDB" id="A0ABD0K697"/>
<protein>
    <recommendedName>
        <fullName evidence="6">Vacuolar ATPase assembly integral membrane protein VMA21 homolog</fullName>
    </recommendedName>
</protein>
<sequence>MGELAKGVMQKMLFFTVLMVFLPIFSYFFSKAFIFEGFFGVVQANSYFYAAIVSIVVVHIILGCFIYVAFTEDDTPRPQFKQD</sequence>
<evidence type="ECO:0000256" key="2">
    <source>
        <dbReference type="ARBA" id="ARBA00022824"/>
    </source>
</evidence>
<dbReference type="GO" id="GO:0012507">
    <property type="term" value="C:ER to Golgi transport vesicle membrane"/>
    <property type="evidence" value="ECO:0007669"/>
    <property type="project" value="UniProtKB-SubCell"/>
</dbReference>
<evidence type="ECO:0000256" key="3">
    <source>
        <dbReference type="ARBA" id="ARBA00022989"/>
    </source>
</evidence>
<dbReference type="PANTHER" id="PTHR31792">
    <property type="entry name" value="VACUOLAR ATPASE ASSEMBLY INTEGRAL MEMBRANE PROTEIN VMA21"/>
    <property type="match status" value="1"/>
</dbReference>
<evidence type="ECO:0000313" key="7">
    <source>
        <dbReference type="EMBL" id="KAK7482930.1"/>
    </source>
</evidence>
<keyword evidence="8" id="KW-1185">Reference proteome</keyword>
<proteinExistence type="inferred from homology"/>
<comment type="function">
    <text evidence="6">Required for the assembly of the V0 complex of the vacuolar ATPase (V-ATPase) in the endoplasmic reticulum.</text>
</comment>
<name>A0ABD0K697_9CAEN</name>
<evidence type="ECO:0000256" key="6">
    <source>
        <dbReference type="HAMAP-Rule" id="MF_03058"/>
    </source>
</evidence>
<dbReference type="PANTHER" id="PTHR31792:SF3">
    <property type="entry name" value="VACUOLAR ATPASE ASSEMBLY INTEGRAL MEMBRANE PROTEIN VMA21"/>
    <property type="match status" value="1"/>
</dbReference>
<dbReference type="Pfam" id="PF09446">
    <property type="entry name" value="VMA21"/>
    <property type="match status" value="1"/>
</dbReference>
<dbReference type="InterPro" id="IPR019013">
    <property type="entry name" value="Vma21"/>
</dbReference>
<dbReference type="Proteomes" id="UP001519460">
    <property type="component" value="Unassembled WGS sequence"/>
</dbReference>
<keyword evidence="5 6" id="KW-0968">Cytoplasmic vesicle</keyword>
<reference evidence="7 8" key="1">
    <citation type="journal article" date="2023" name="Sci. Data">
        <title>Genome assembly of the Korean intertidal mud-creeper Batillaria attramentaria.</title>
        <authorList>
            <person name="Patra A.K."/>
            <person name="Ho P.T."/>
            <person name="Jun S."/>
            <person name="Lee S.J."/>
            <person name="Kim Y."/>
            <person name="Won Y.J."/>
        </authorList>
    </citation>
    <scope>NUCLEOTIDE SEQUENCE [LARGE SCALE GENOMIC DNA]</scope>
    <source>
        <strain evidence="7">Wonlab-2016</strain>
    </source>
</reference>
<keyword evidence="4 6" id="KW-0472">Membrane</keyword>